<keyword evidence="1" id="KW-0732">Signal</keyword>
<dbReference type="EMBL" id="BX284605">
    <property type="protein sequence ID" value="CAB04724.3"/>
    <property type="molecule type" value="Genomic_DNA"/>
</dbReference>
<dbReference type="HOGENOM" id="CLU_128391_0_0_1"/>
<dbReference type="OMA" id="NQKDPCV"/>
<evidence type="ECO:0000256" key="1">
    <source>
        <dbReference type="SAM" id="SignalP"/>
    </source>
</evidence>
<accession>Q9XUQ1</accession>
<dbReference type="Proteomes" id="UP000001940">
    <property type="component" value="Chromosome V"/>
</dbReference>
<dbReference type="CTD" id="179900"/>
<dbReference type="OrthoDB" id="5832037at2759"/>
<sequence length="178" mass="20822">MLNLILVTVFLTFPIFDSYSVNCRSNLVRSEIRKCTQTVHEFQRTHERMDGNKWLEPQTAGELNRKCDEAMNCLHVLDNCSVFEDDDILWLEDFCDSYRFFTGNFHECAVKIDRNQKDPCVQDYLVNSPYFMLNSDERCAKLHSDGACVSNVINSTCSPDYAIDFDRLLDRQMIRMKC</sequence>
<dbReference type="AGR" id="WB:WBGene00011623"/>
<dbReference type="PANTHER" id="PTHR37429">
    <property type="entry name" value="PROTEIN CBG19148-RELATED"/>
    <property type="match status" value="1"/>
</dbReference>
<name>Q9XUQ1_CAEEL</name>
<dbReference type="InParanoid" id="Q9XUQ1"/>
<feature type="chain" id="PRO_5005707538" evidence="1">
    <location>
        <begin position="19"/>
        <end position="178"/>
    </location>
</feature>
<feature type="signal peptide" evidence="1">
    <location>
        <begin position="1"/>
        <end position="18"/>
    </location>
</feature>
<dbReference type="PANTHER" id="PTHR37429:SF3">
    <property type="entry name" value="DUF19 DOMAIN-CONTAINING PROTEIN"/>
    <property type="match status" value="1"/>
</dbReference>
<dbReference type="eggNOG" id="KOG0194">
    <property type="taxonomic scope" value="Eukaryota"/>
</dbReference>
<evidence type="ECO:0000313" key="4">
    <source>
        <dbReference type="Proteomes" id="UP000001940"/>
    </source>
</evidence>
<dbReference type="Bgee" id="WBGene00011623">
    <property type="expression patterns" value="Expressed in multicellular organism and 2 other cell types or tissues"/>
</dbReference>
<protein>
    <submittedName>
        <fullName evidence="3">T20D4.11-like domain-containing protein</fullName>
    </submittedName>
</protein>
<reference evidence="3 4" key="1">
    <citation type="journal article" date="1998" name="Science">
        <title>Genome sequence of the nematode C. elegans: a platform for investigating biology.</title>
        <authorList>
            <consortium name="The C. elegans sequencing consortium"/>
            <person name="Sulson J.E."/>
            <person name="Waterston R."/>
        </authorList>
    </citation>
    <scope>NUCLEOTIDE SEQUENCE [LARGE SCALE GENOMIC DNA]</scope>
    <source>
        <strain evidence="3 4">Bristol N2</strain>
    </source>
</reference>
<feature type="domain" description="T20D4.11-like" evidence="2">
    <location>
        <begin position="29"/>
        <end position="169"/>
    </location>
</feature>
<dbReference type="Pfam" id="PF01579">
    <property type="entry name" value="DUF19"/>
    <property type="match status" value="1"/>
</dbReference>
<evidence type="ECO:0000313" key="5">
    <source>
        <dbReference type="WormBase" id="T08G5.2"/>
    </source>
</evidence>
<evidence type="ECO:0000259" key="2">
    <source>
        <dbReference type="Pfam" id="PF01579"/>
    </source>
</evidence>
<dbReference type="RefSeq" id="NP_506484.3">
    <property type="nucleotide sequence ID" value="NM_074083.3"/>
</dbReference>
<proteinExistence type="predicted"/>
<dbReference type="SMR" id="Q9XUQ1"/>
<dbReference type="PaxDb" id="6239-T08G5.2"/>
<dbReference type="WormBase" id="T08G5.2">
    <property type="protein sequence ID" value="CE50257"/>
    <property type="gene ID" value="WBGene00011623"/>
</dbReference>
<keyword evidence="4" id="KW-1185">Reference proteome</keyword>
<organism evidence="3 4">
    <name type="scientific">Caenorhabditis elegans</name>
    <dbReference type="NCBI Taxonomy" id="6239"/>
    <lineage>
        <taxon>Eukaryota</taxon>
        <taxon>Metazoa</taxon>
        <taxon>Ecdysozoa</taxon>
        <taxon>Nematoda</taxon>
        <taxon>Chromadorea</taxon>
        <taxon>Rhabditida</taxon>
        <taxon>Rhabditina</taxon>
        <taxon>Rhabditomorpha</taxon>
        <taxon>Rhabditoidea</taxon>
        <taxon>Rhabditidae</taxon>
        <taxon>Peloderinae</taxon>
        <taxon>Caenorhabditis</taxon>
    </lineage>
</organism>
<evidence type="ECO:0000313" key="3">
    <source>
        <dbReference type="EMBL" id="CAB04724.3"/>
    </source>
</evidence>
<dbReference type="AlphaFoldDB" id="Q9XUQ1"/>
<dbReference type="InterPro" id="IPR002542">
    <property type="entry name" value="T20D4.11-like_dom"/>
</dbReference>
<gene>
    <name evidence="3" type="ORF">CELE_T08G5.2</name>
    <name evidence="3 5" type="ORF">T08G5.2</name>
</gene>
<dbReference type="KEGG" id="cel:CELE_T08G5.2"/>
<dbReference type="FunCoup" id="Q9XUQ1">
    <property type="interactions" value="299"/>
</dbReference>
<dbReference type="UCSC" id="T08G5.2">
    <property type="organism name" value="c. elegans"/>
</dbReference>
<dbReference type="GeneID" id="179900"/>